<dbReference type="EnsemblPlants" id="Kaladp0087s0039.1.v1.1">
    <property type="protein sequence ID" value="Kaladp0087s0039.1.v1.1.CDS.1"/>
    <property type="gene ID" value="Kaladp0087s0039.v1.1"/>
</dbReference>
<keyword evidence="2" id="KW-1185">Reference proteome</keyword>
<dbReference type="AlphaFoldDB" id="A0A7N0UUT2"/>
<dbReference type="Gramene" id="Kaladp0087s0039.1.v1.1">
    <property type="protein sequence ID" value="Kaladp0087s0039.1.v1.1.CDS.1"/>
    <property type="gene ID" value="Kaladp0087s0039.v1.1"/>
</dbReference>
<accession>A0A7N0UUT2</accession>
<protein>
    <submittedName>
        <fullName evidence="1">Uncharacterized protein</fullName>
    </submittedName>
</protein>
<evidence type="ECO:0000313" key="1">
    <source>
        <dbReference type="EnsemblPlants" id="Kaladp0087s0039.1.v1.1.CDS.1"/>
    </source>
</evidence>
<evidence type="ECO:0000313" key="2">
    <source>
        <dbReference type="Proteomes" id="UP000594263"/>
    </source>
</evidence>
<organism evidence="1 2">
    <name type="scientific">Kalanchoe fedtschenkoi</name>
    <name type="common">Lavender scallops</name>
    <name type="synonym">South American air plant</name>
    <dbReference type="NCBI Taxonomy" id="63787"/>
    <lineage>
        <taxon>Eukaryota</taxon>
        <taxon>Viridiplantae</taxon>
        <taxon>Streptophyta</taxon>
        <taxon>Embryophyta</taxon>
        <taxon>Tracheophyta</taxon>
        <taxon>Spermatophyta</taxon>
        <taxon>Magnoliopsida</taxon>
        <taxon>eudicotyledons</taxon>
        <taxon>Gunneridae</taxon>
        <taxon>Pentapetalae</taxon>
        <taxon>Saxifragales</taxon>
        <taxon>Crassulaceae</taxon>
        <taxon>Kalanchoe</taxon>
    </lineage>
</organism>
<proteinExistence type="predicted"/>
<name>A0A7N0UUT2_KALFE</name>
<dbReference type="Proteomes" id="UP000594263">
    <property type="component" value="Unplaced"/>
</dbReference>
<sequence>MCCKKAAEFASNGCKLCICCPLSFAWCCIKMPAKISWRVVQIAAQKTCFRSKRRPFAAIYSTFSDSTDDCSDTLPPKSYAPCTAVALLRRRSKELKLKFVDWFCKFPINLPTFFFRLSSHISSKK</sequence>
<reference evidence="1" key="1">
    <citation type="submission" date="2021-01" db="UniProtKB">
        <authorList>
            <consortium name="EnsemblPlants"/>
        </authorList>
    </citation>
    <scope>IDENTIFICATION</scope>
</reference>